<name>A0ABP9UZF8_9BACT</name>
<keyword evidence="2" id="KW-0949">S-adenosyl-L-methionine</keyword>
<dbReference type="SFLD" id="SFLDG01102">
    <property type="entry name" value="Uncharacterised_Radical_SAM_Su"/>
    <property type="match status" value="1"/>
</dbReference>
<dbReference type="Proteomes" id="UP001424741">
    <property type="component" value="Unassembled WGS sequence"/>
</dbReference>
<keyword evidence="5" id="KW-0411">Iron-sulfur</keyword>
<dbReference type="EMBL" id="BAABRL010000005">
    <property type="protein sequence ID" value="GAA5495826.1"/>
    <property type="molecule type" value="Genomic_DNA"/>
</dbReference>
<dbReference type="SMART" id="SM00729">
    <property type="entry name" value="Elp3"/>
    <property type="match status" value="1"/>
</dbReference>
<dbReference type="SUPFAM" id="SSF102114">
    <property type="entry name" value="Radical SAM enzymes"/>
    <property type="match status" value="1"/>
</dbReference>
<proteinExistence type="predicted"/>
<keyword evidence="4" id="KW-0408">Iron</keyword>
<dbReference type="CDD" id="cd01335">
    <property type="entry name" value="Radical_SAM"/>
    <property type="match status" value="1"/>
</dbReference>
<protein>
    <recommendedName>
        <fullName evidence="6">Elp3/MiaA/NifB-like radical SAM core domain-containing protein</fullName>
    </recommendedName>
</protein>
<dbReference type="InterPro" id="IPR006638">
    <property type="entry name" value="Elp3/MiaA/NifB-like_rSAM"/>
</dbReference>
<dbReference type="InterPro" id="IPR007197">
    <property type="entry name" value="rSAM"/>
</dbReference>
<comment type="cofactor">
    <cofactor evidence="1">
        <name>[4Fe-4S] cluster</name>
        <dbReference type="ChEBI" id="CHEBI:49883"/>
    </cofactor>
</comment>
<comment type="caution">
    <text evidence="7">The sequence shown here is derived from an EMBL/GenBank/DDBJ whole genome shotgun (WGS) entry which is preliminary data.</text>
</comment>
<dbReference type="InterPro" id="IPR058240">
    <property type="entry name" value="rSAM_sf"/>
</dbReference>
<accession>A0ABP9UZF8</accession>
<evidence type="ECO:0000256" key="2">
    <source>
        <dbReference type="ARBA" id="ARBA00022691"/>
    </source>
</evidence>
<dbReference type="SFLD" id="SFLDS00029">
    <property type="entry name" value="Radical_SAM"/>
    <property type="match status" value="1"/>
</dbReference>
<dbReference type="Gene3D" id="1.10.150.320">
    <property type="entry name" value="Photosystem II 12 kDa extrinsic protein"/>
    <property type="match status" value="1"/>
</dbReference>
<dbReference type="PANTHER" id="PTHR21180">
    <property type="entry name" value="ENDONUCLEASE/EXONUCLEASE/PHOSPHATASE FAMILY DOMAIN-CONTAINING PROTEIN 1"/>
    <property type="match status" value="1"/>
</dbReference>
<dbReference type="InterPro" id="IPR023874">
    <property type="entry name" value="DNA_rSAM_put"/>
</dbReference>
<dbReference type="InterPro" id="IPR051675">
    <property type="entry name" value="Endo/Exo/Phosphatase_dom_1"/>
</dbReference>
<dbReference type="Pfam" id="PF04055">
    <property type="entry name" value="Radical_SAM"/>
    <property type="match status" value="1"/>
</dbReference>
<reference evidence="7 8" key="1">
    <citation type="submission" date="2024-02" db="EMBL/GenBank/DDBJ databases">
        <title>Rubritalea halochordaticola NBRC 107102.</title>
        <authorList>
            <person name="Ichikawa N."/>
            <person name="Katano-Makiyama Y."/>
            <person name="Hidaka K."/>
        </authorList>
    </citation>
    <scope>NUCLEOTIDE SEQUENCE [LARGE SCALE GENOMIC DNA]</scope>
    <source>
        <strain evidence="7 8">NBRC 107102</strain>
    </source>
</reference>
<evidence type="ECO:0000256" key="4">
    <source>
        <dbReference type="ARBA" id="ARBA00023004"/>
    </source>
</evidence>
<dbReference type="InterPro" id="IPR010994">
    <property type="entry name" value="RuvA_2-like"/>
</dbReference>
<dbReference type="Gene3D" id="3.20.20.70">
    <property type="entry name" value="Aldolase class I"/>
    <property type="match status" value="1"/>
</dbReference>
<organism evidence="7 8">
    <name type="scientific">Rubritalea halochordaticola</name>
    <dbReference type="NCBI Taxonomy" id="714537"/>
    <lineage>
        <taxon>Bacteria</taxon>
        <taxon>Pseudomonadati</taxon>
        <taxon>Verrucomicrobiota</taxon>
        <taxon>Verrucomicrobiia</taxon>
        <taxon>Verrucomicrobiales</taxon>
        <taxon>Rubritaleaceae</taxon>
        <taxon>Rubritalea</taxon>
    </lineage>
</organism>
<evidence type="ECO:0000259" key="6">
    <source>
        <dbReference type="SMART" id="SM00729"/>
    </source>
</evidence>
<keyword evidence="8" id="KW-1185">Reference proteome</keyword>
<keyword evidence="3" id="KW-0479">Metal-binding</keyword>
<evidence type="ECO:0000256" key="3">
    <source>
        <dbReference type="ARBA" id="ARBA00022723"/>
    </source>
</evidence>
<sequence>MNTLEKLEILADAAKYDASCASSGARKRDSRGGKGVGSAGGVGICHSYAPDGRCISLLKVLLTNVCLYDCHYCINRRSSNVRRARFTPEEVVELTLSFYKRNYIEGLFLSSGIVRSADYTMEQVLRVARLLREEHDFRGYIHLKTIPEASPELIAEAGRYADRLSINVELPRQETLKELAPEKNVARTRNAMGTIRGRIDEAKSIRREKSRSRKKEGVFATGQSTQMIVGMDGSTDAHFLHRAGDLYGNFKLRRVYYSAFSPIPEPSVVLPLKSPPLVREHRLYQADWLLRFYGFEVGELTTAKEPNLDLDLDPKLSWALRNRATFPVDVNRASLEMLYRIPGLGVRNAQRIVRVRRHHALRLQDLIKMRVNVKKCMPFMICADHQPARLEWSSERLRAHFAPPPEQMELSFEGVIQTKAPKVPEVKVKQAQHEAGAEALSGEF</sequence>
<evidence type="ECO:0000256" key="1">
    <source>
        <dbReference type="ARBA" id="ARBA00001966"/>
    </source>
</evidence>
<dbReference type="InterPro" id="IPR013785">
    <property type="entry name" value="Aldolase_TIM"/>
</dbReference>
<evidence type="ECO:0000256" key="5">
    <source>
        <dbReference type="ARBA" id="ARBA00023014"/>
    </source>
</evidence>
<dbReference type="NCBIfam" id="TIGR03916">
    <property type="entry name" value="rSAM_link_UDG"/>
    <property type="match status" value="1"/>
</dbReference>
<feature type="domain" description="Elp3/MiaA/NifB-like radical SAM core" evidence="6">
    <location>
        <begin position="56"/>
        <end position="288"/>
    </location>
</feature>
<dbReference type="SUPFAM" id="SSF47781">
    <property type="entry name" value="RuvA domain 2-like"/>
    <property type="match status" value="1"/>
</dbReference>
<gene>
    <name evidence="7" type="ORF">Rhal01_02005</name>
</gene>
<dbReference type="PANTHER" id="PTHR21180:SF9">
    <property type="entry name" value="TYPE II SECRETION SYSTEM PROTEIN K"/>
    <property type="match status" value="1"/>
</dbReference>
<dbReference type="RefSeq" id="WP_346188565.1">
    <property type="nucleotide sequence ID" value="NZ_BAABRL010000005.1"/>
</dbReference>
<evidence type="ECO:0000313" key="7">
    <source>
        <dbReference type="EMBL" id="GAA5495826.1"/>
    </source>
</evidence>
<evidence type="ECO:0000313" key="8">
    <source>
        <dbReference type="Proteomes" id="UP001424741"/>
    </source>
</evidence>